<dbReference type="RefSeq" id="WP_130040137.1">
    <property type="nucleotide sequence ID" value="NZ_JACCEV010000003.1"/>
</dbReference>
<dbReference type="InterPro" id="IPR011324">
    <property type="entry name" value="Cytotoxic_necrot_fac-like_cat"/>
</dbReference>
<comment type="caution">
    <text evidence="11">The sequence shown here is derived from an EMBL/GenBank/DDBJ whole genome shotgun (WGS) entry which is preliminary data.</text>
</comment>
<keyword evidence="6" id="KW-0862">Zinc</keyword>
<dbReference type="Pfam" id="PF02578">
    <property type="entry name" value="Cu-oxidase_4"/>
    <property type="match status" value="1"/>
</dbReference>
<evidence type="ECO:0000256" key="9">
    <source>
        <dbReference type="ARBA" id="ARBA00049893"/>
    </source>
</evidence>
<comment type="catalytic activity">
    <reaction evidence="9">
        <text>S-methyl-5'-thioadenosine + phosphate = 5-(methylsulfanyl)-alpha-D-ribose 1-phosphate + adenine</text>
        <dbReference type="Rhea" id="RHEA:11852"/>
        <dbReference type="ChEBI" id="CHEBI:16708"/>
        <dbReference type="ChEBI" id="CHEBI:17509"/>
        <dbReference type="ChEBI" id="CHEBI:43474"/>
        <dbReference type="ChEBI" id="CHEBI:58533"/>
        <dbReference type="EC" id="2.4.2.28"/>
    </reaction>
    <physiologicalReaction direction="left-to-right" evidence="9">
        <dbReference type="Rhea" id="RHEA:11853"/>
    </physiologicalReaction>
</comment>
<dbReference type="Proteomes" id="UP000554144">
    <property type="component" value="Unassembled WGS sequence"/>
</dbReference>
<evidence type="ECO:0000256" key="6">
    <source>
        <dbReference type="ARBA" id="ARBA00022833"/>
    </source>
</evidence>
<protein>
    <recommendedName>
        <fullName evidence="10">Purine nucleoside phosphorylase</fullName>
    </recommendedName>
</protein>
<sequence>MEHLIPALPTVSGQPWPGINYFCTTRQGGSSTGPWASFNLGAHAGDAADTVDNNRQRLRAILPGNPVWLKQVHGAQVFDADAVDEGGQGGGIPVADAAITLQANRVLAIMTADCLPVVLASVDGQALGVAHAGWRGLAAGVLENTLDALRSRLPGNTAWRAWIGPAISQSCFEVGADVYDAFVGADPGSAVYFIPHNTDGKWLADLPGLARHRLLKANVSTIELSDQCTFNQADMYYSYRRDAATGRMATLAWRTG</sequence>
<accession>A0A853H946</accession>
<dbReference type="AlphaFoldDB" id="A0A853H946"/>
<organism evidence="11 12">
    <name type="scientific">Pollutimonas harenae</name>
    <dbReference type="NCBI Taxonomy" id="657015"/>
    <lineage>
        <taxon>Bacteria</taxon>
        <taxon>Pseudomonadati</taxon>
        <taxon>Pseudomonadota</taxon>
        <taxon>Betaproteobacteria</taxon>
        <taxon>Burkholderiales</taxon>
        <taxon>Alcaligenaceae</taxon>
        <taxon>Pollutimonas</taxon>
    </lineage>
</organism>
<proteinExistence type="inferred from homology"/>
<gene>
    <name evidence="11" type="primary">pgeF</name>
    <name evidence="11" type="ORF">H0A62_13205</name>
</gene>
<name>A0A853H946_9BURK</name>
<dbReference type="GO" id="GO:0016787">
    <property type="term" value="F:hydrolase activity"/>
    <property type="evidence" value="ECO:0007669"/>
    <property type="project" value="UniProtKB-KW"/>
</dbReference>
<dbReference type="InterPro" id="IPR003730">
    <property type="entry name" value="Cu_polyphenol_OxRdtase"/>
</dbReference>
<dbReference type="GO" id="GO:0017061">
    <property type="term" value="F:S-methyl-5-thioadenosine phosphorylase activity"/>
    <property type="evidence" value="ECO:0007669"/>
    <property type="project" value="UniProtKB-EC"/>
</dbReference>
<dbReference type="GO" id="GO:0005507">
    <property type="term" value="F:copper ion binding"/>
    <property type="evidence" value="ECO:0007669"/>
    <property type="project" value="TreeGrafter"/>
</dbReference>
<dbReference type="PANTHER" id="PTHR30616:SF2">
    <property type="entry name" value="PURINE NUCLEOSIDE PHOSPHORYLASE LACC1"/>
    <property type="match status" value="1"/>
</dbReference>
<evidence type="ECO:0000256" key="7">
    <source>
        <dbReference type="ARBA" id="ARBA00047989"/>
    </source>
</evidence>
<keyword evidence="3" id="KW-0808">Transferase</keyword>
<evidence type="ECO:0000256" key="1">
    <source>
        <dbReference type="ARBA" id="ARBA00000553"/>
    </source>
</evidence>
<dbReference type="CDD" id="cd16833">
    <property type="entry name" value="YfiH"/>
    <property type="match status" value="1"/>
</dbReference>
<comment type="catalytic activity">
    <reaction evidence="7">
        <text>adenosine + H2O + H(+) = inosine + NH4(+)</text>
        <dbReference type="Rhea" id="RHEA:24408"/>
        <dbReference type="ChEBI" id="CHEBI:15377"/>
        <dbReference type="ChEBI" id="CHEBI:15378"/>
        <dbReference type="ChEBI" id="CHEBI:16335"/>
        <dbReference type="ChEBI" id="CHEBI:17596"/>
        <dbReference type="ChEBI" id="CHEBI:28938"/>
        <dbReference type="EC" id="3.5.4.4"/>
    </reaction>
    <physiologicalReaction direction="left-to-right" evidence="7">
        <dbReference type="Rhea" id="RHEA:24409"/>
    </physiologicalReaction>
</comment>
<comment type="similarity">
    <text evidence="2 10">Belongs to the purine nucleoside phosphorylase YfiH/LACC1 family.</text>
</comment>
<reference evidence="11 12" key="1">
    <citation type="submission" date="2020-07" db="EMBL/GenBank/DDBJ databases">
        <title>Taxonomic revisions and descriptions of new bacterial species based on genomic comparisons in the high-G+C-content subgroup of the family Alcaligenaceae.</title>
        <authorList>
            <person name="Szabo A."/>
            <person name="Felfoldi T."/>
        </authorList>
    </citation>
    <scope>NUCLEOTIDE SEQUENCE [LARGE SCALE GENOMIC DNA]</scope>
    <source>
        <strain evidence="11 12">DSM 25667</strain>
    </source>
</reference>
<dbReference type="PANTHER" id="PTHR30616">
    <property type="entry name" value="UNCHARACTERIZED PROTEIN YFIH"/>
    <property type="match status" value="1"/>
</dbReference>
<dbReference type="InterPro" id="IPR038371">
    <property type="entry name" value="Cu_polyphenol_OxRdtase_sf"/>
</dbReference>
<comment type="catalytic activity">
    <reaction evidence="8">
        <text>adenosine + phosphate = alpha-D-ribose 1-phosphate + adenine</text>
        <dbReference type="Rhea" id="RHEA:27642"/>
        <dbReference type="ChEBI" id="CHEBI:16335"/>
        <dbReference type="ChEBI" id="CHEBI:16708"/>
        <dbReference type="ChEBI" id="CHEBI:43474"/>
        <dbReference type="ChEBI" id="CHEBI:57720"/>
        <dbReference type="EC" id="2.4.2.1"/>
    </reaction>
    <physiologicalReaction direction="left-to-right" evidence="8">
        <dbReference type="Rhea" id="RHEA:27643"/>
    </physiologicalReaction>
</comment>
<keyword evidence="5" id="KW-0378">Hydrolase</keyword>
<dbReference type="Gene3D" id="3.60.140.10">
    <property type="entry name" value="CNF1/YfiH-like putative cysteine hydrolases"/>
    <property type="match status" value="1"/>
</dbReference>
<dbReference type="NCBIfam" id="TIGR00726">
    <property type="entry name" value="peptidoglycan editing factor PgeF"/>
    <property type="match status" value="1"/>
</dbReference>
<comment type="catalytic activity">
    <reaction evidence="1">
        <text>inosine + phosphate = alpha-D-ribose 1-phosphate + hypoxanthine</text>
        <dbReference type="Rhea" id="RHEA:27646"/>
        <dbReference type="ChEBI" id="CHEBI:17368"/>
        <dbReference type="ChEBI" id="CHEBI:17596"/>
        <dbReference type="ChEBI" id="CHEBI:43474"/>
        <dbReference type="ChEBI" id="CHEBI:57720"/>
        <dbReference type="EC" id="2.4.2.1"/>
    </reaction>
    <physiologicalReaction direction="left-to-right" evidence="1">
        <dbReference type="Rhea" id="RHEA:27647"/>
    </physiologicalReaction>
</comment>
<dbReference type="EMBL" id="JACCEV010000003">
    <property type="protein sequence ID" value="NYT86564.1"/>
    <property type="molecule type" value="Genomic_DNA"/>
</dbReference>
<keyword evidence="4" id="KW-0479">Metal-binding</keyword>
<dbReference type="SUPFAM" id="SSF64438">
    <property type="entry name" value="CNF1/YfiH-like putative cysteine hydrolases"/>
    <property type="match status" value="1"/>
</dbReference>
<evidence type="ECO:0000313" key="11">
    <source>
        <dbReference type="EMBL" id="NYT86564.1"/>
    </source>
</evidence>
<evidence type="ECO:0000313" key="12">
    <source>
        <dbReference type="Proteomes" id="UP000554144"/>
    </source>
</evidence>
<evidence type="ECO:0000256" key="8">
    <source>
        <dbReference type="ARBA" id="ARBA00048968"/>
    </source>
</evidence>
<dbReference type="OrthoDB" id="4279at2"/>
<evidence type="ECO:0000256" key="3">
    <source>
        <dbReference type="ARBA" id="ARBA00022679"/>
    </source>
</evidence>
<evidence type="ECO:0000256" key="10">
    <source>
        <dbReference type="RuleBase" id="RU361274"/>
    </source>
</evidence>
<evidence type="ECO:0000256" key="5">
    <source>
        <dbReference type="ARBA" id="ARBA00022801"/>
    </source>
</evidence>
<keyword evidence="12" id="KW-1185">Reference proteome</keyword>
<evidence type="ECO:0000256" key="2">
    <source>
        <dbReference type="ARBA" id="ARBA00007353"/>
    </source>
</evidence>
<evidence type="ECO:0000256" key="4">
    <source>
        <dbReference type="ARBA" id="ARBA00022723"/>
    </source>
</evidence>